<evidence type="ECO:0000313" key="1">
    <source>
        <dbReference type="EMBL" id="CAK9042240.1"/>
    </source>
</evidence>
<keyword evidence="2" id="KW-1185">Reference proteome</keyword>
<gene>
    <name evidence="1" type="ORF">SCF082_LOCUS24329</name>
</gene>
<dbReference type="EMBL" id="CAXAMM010017869">
    <property type="protein sequence ID" value="CAK9042240.1"/>
    <property type="molecule type" value="Genomic_DNA"/>
</dbReference>
<evidence type="ECO:0000313" key="2">
    <source>
        <dbReference type="Proteomes" id="UP001642464"/>
    </source>
</evidence>
<proteinExistence type="predicted"/>
<name>A0ABP0LSS4_9DINO</name>
<sequence>MMAMEVVVNADKYEDKLATTRKICSFLSKKLGMSKNDLCPALKSKFDEVAAIPKAAPAPEDGKAAKRPRRAEAVSQGPKGSQKRTNSSSSKASGQTDGPGAKRAKGKK</sequence>
<reference evidence="1 2" key="1">
    <citation type="submission" date="2024-02" db="EMBL/GenBank/DDBJ databases">
        <authorList>
            <person name="Chen Y."/>
            <person name="Shah S."/>
            <person name="Dougan E. K."/>
            <person name="Thang M."/>
            <person name="Chan C."/>
        </authorList>
    </citation>
    <scope>NUCLEOTIDE SEQUENCE [LARGE SCALE GENOMIC DNA]</scope>
</reference>
<accession>A0ABP0LSS4</accession>
<protein>
    <submittedName>
        <fullName evidence="1">Uncharacterized protein</fullName>
    </submittedName>
</protein>
<comment type="caution">
    <text evidence="1">The sequence shown here is derived from an EMBL/GenBank/DDBJ whole genome shotgun (WGS) entry which is preliminary data.</text>
</comment>
<organism evidence="1 2">
    <name type="scientific">Durusdinium trenchii</name>
    <dbReference type="NCBI Taxonomy" id="1381693"/>
    <lineage>
        <taxon>Eukaryota</taxon>
        <taxon>Sar</taxon>
        <taxon>Alveolata</taxon>
        <taxon>Dinophyceae</taxon>
        <taxon>Suessiales</taxon>
        <taxon>Symbiodiniaceae</taxon>
        <taxon>Durusdinium</taxon>
    </lineage>
</organism>
<dbReference type="Proteomes" id="UP001642464">
    <property type="component" value="Unassembled WGS sequence"/>
</dbReference>